<dbReference type="Pfam" id="PF06271">
    <property type="entry name" value="RDD"/>
    <property type="match status" value="1"/>
</dbReference>
<feature type="transmembrane region" description="Helical" evidence="7">
    <location>
        <begin position="89"/>
        <end position="110"/>
    </location>
</feature>
<keyword evidence="10" id="KW-1185">Reference proteome</keyword>
<gene>
    <name evidence="9" type="ORF">ACFQLX_10025</name>
</gene>
<feature type="compositionally biased region" description="Low complexity" evidence="6">
    <location>
        <begin position="18"/>
        <end position="29"/>
    </location>
</feature>
<keyword evidence="3 7" id="KW-0812">Transmembrane</keyword>
<evidence type="ECO:0000313" key="9">
    <source>
        <dbReference type="EMBL" id="MFC7218501.1"/>
    </source>
</evidence>
<feature type="transmembrane region" description="Helical" evidence="7">
    <location>
        <begin position="122"/>
        <end position="140"/>
    </location>
</feature>
<reference evidence="10" key="1">
    <citation type="journal article" date="2019" name="Int. J. Syst. Evol. Microbiol.">
        <title>The Global Catalogue of Microorganisms (GCM) 10K type strain sequencing project: providing services to taxonomists for standard genome sequencing and annotation.</title>
        <authorList>
            <consortium name="The Broad Institute Genomics Platform"/>
            <consortium name="The Broad Institute Genome Sequencing Center for Infectious Disease"/>
            <person name="Wu L."/>
            <person name="Ma J."/>
        </authorList>
    </citation>
    <scope>NUCLEOTIDE SEQUENCE [LARGE SCALE GENOMIC DNA]</scope>
    <source>
        <strain evidence="10">CGMCC 1.13681</strain>
    </source>
</reference>
<feature type="transmembrane region" description="Helical" evidence="7">
    <location>
        <begin position="178"/>
        <end position="196"/>
    </location>
</feature>
<dbReference type="InterPro" id="IPR010432">
    <property type="entry name" value="RDD"/>
</dbReference>
<dbReference type="InterPro" id="IPR051791">
    <property type="entry name" value="Pra-immunoreactive"/>
</dbReference>
<protein>
    <submittedName>
        <fullName evidence="9">RDD family protein</fullName>
    </submittedName>
</protein>
<evidence type="ECO:0000256" key="2">
    <source>
        <dbReference type="ARBA" id="ARBA00022475"/>
    </source>
</evidence>
<dbReference type="PANTHER" id="PTHR36115:SF4">
    <property type="entry name" value="MEMBRANE PROTEIN"/>
    <property type="match status" value="1"/>
</dbReference>
<dbReference type="RefSeq" id="WP_386413863.1">
    <property type="nucleotide sequence ID" value="NZ_JBHSZO010000012.1"/>
</dbReference>
<evidence type="ECO:0000256" key="6">
    <source>
        <dbReference type="SAM" id="MobiDB-lite"/>
    </source>
</evidence>
<evidence type="ECO:0000256" key="5">
    <source>
        <dbReference type="ARBA" id="ARBA00023136"/>
    </source>
</evidence>
<comment type="subcellular location">
    <subcellularLocation>
        <location evidence="1">Cell membrane</location>
        <topology evidence="1">Multi-pass membrane protein</topology>
    </subcellularLocation>
</comment>
<name>A0ABW2GEZ0_9ACTN</name>
<evidence type="ECO:0000256" key="1">
    <source>
        <dbReference type="ARBA" id="ARBA00004651"/>
    </source>
</evidence>
<feature type="domain" description="RDD" evidence="8">
    <location>
        <begin position="83"/>
        <end position="214"/>
    </location>
</feature>
<organism evidence="9 10">
    <name type="scientific">Streptomyces polyrhachis</name>
    <dbReference type="NCBI Taxonomy" id="1282885"/>
    <lineage>
        <taxon>Bacteria</taxon>
        <taxon>Bacillati</taxon>
        <taxon>Actinomycetota</taxon>
        <taxon>Actinomycetes</taxon>
        <taxon>Kitasatosporales</taxon>
        <taxon>Streptomycetaceae</taxon>
        <taxon>Streptomyces</taxon>
    </lineage>
</organism>
<dbReference type="EMBL" id="JBHSZO010000012">
    <property type="protein sequence ID" value="MFC7218501.1"/>
    <property type="molecule type" value="Genomic_DNA"/>
</dbReference>
<dbReference type="PANTHER" id="PTHR36115">
    <property type="entry name" value="PROLINE-RICH ANTIGEN HOMOLOG-RELATED"/>
    <property type="match status" value="1"/>
</dbReference>
<evidence type="ECO:0000256" key="4">
    <source>
        <dbReference type="ARBA" id="ARBA00022989"/>
    </source>
</evidence>
<feature type="compositionally biased region" description="Pro residues" evidence="6">
    <location>
        <begin position="30"/>
        <end position="51"/>
    </location>
</feature>
<evidence type="ECO:0000256" key="3">
    <source>
        <dbReference type="ARBA" id="ARBA00022692"/>
    </source>
</evidence>
<keyword evidence="5 7" id="KW-0472">Membrane</keyword>
<feature type="region of interest" description="Disordered" evidence="6">
    <location>
        <begin position="1"/>
        <end position="69"/>
    </location>
</feature>
<feature type="compositionally biased region" description="Gly residues" evidence="6">
    <location>
        <begin position="52"/>
        <end position="67"/>
    </location>
</feature>
<proteinExistence type="predicted"/>
<dbReference type="Proteomes" id="UP001596413">
    <property type="component" value="Unassembled WGS sequence"/>
</dbReference>
<evidence type="ECO:0000259" key="8">
    <source>
        <dbReference type="Pfam" id="PF06271"/>
    </source>
</evidence>
<keyword evidence="2" id="KW-1003">Cell membrane</keyword>
<accession>A0ABW2GEZ0</accession>
<comment type="caution">
    <text evidence="9">The sequence shown here is derived from an EMBL/GenBank/DDBJ whole genome shotgun (WGS) entry which is preliminary data.</text>
</comment>
<evidence type="ECO:0000256" key="7">
    <source>
        <dbReference type="SAM" id="Phobius"/>
    </source>
</evidence>
<keyword evidence="4 7" id="KW-1133">Transmembrane helix</keyword>
<sequence>MSDDDAQGTPQHGGTPSGGSPYDKPSSPYGGPPPAGPPPGGGSPYDPPPSHPGGGGPYGGAPYGGAPYGAPQDPRLAGMPPLGGLGNRVVARIIDYLIISVPVSILAAIFSGFDDYEDTGTYGWSLFALLAYFVYEGVMLSKSGQTVGKKVMGIRVAMLQDGAVPTGGPAWIRSSVYHLPLLIPCLGWFFWLFNVLSCTWDKPFRQCVHDKAAKTVVVKAVSR</sequence>
<evidence type="ECO:0000313" key="10">
    <source>
        <dbReference type="Proteomes" id="UP001596413"/>
    </source>
</evidence>